<dbReference type="PANTHER" id="PTHR35535">
    <property type="entry name" value="HEAT SHOCK PROTEIN HSLJ"/>
    <property type="match status" value="1"/>
</dbReference>
<reference evidence="2" key="1">
    <citation type="submission" date="2023-07" db="EMBL/GenBank/DDBJ databases">
        <authorList>
            <person name="Pelsma A.J. K."/>
        </authorList>
    </citation>
    <scope>NUCLEOTIDE SEQUENCE</scope>
</reference>
<organism evidence="2">
    <name type="scientific">freshwater sediment metagenome</name>
    <dbReference type="NCBI Taxonomy" id="556182"/>
    <lineage>
        <taxon>unclassified sequences</taxon>
        <taxon>metagenomes</taxon>
        <taxon>ecological metagenomes</taxon>
    </lineage>
</organism>
<dbReference type="InterPro" id="IPR038670">
    <property type="entry name" value="HslJ-like_sf"/>
</dbReference>
<dbReference type="AlphaFoldDB" id="A0AA48LZU4"/>
<name>A0AA48LZU4_9ZZZZ</name>
<sequence length="133" mass="14083">MRFFPALVFCVVALCALPVHAAPGALTGRWRIVAVSGAEGLDDARTRAEFAANGRFASTIGCNRIAGTSTITGASLAFGPMMSTRMACPPPLDAVERHYLAALESVRGYRLEGGTLVFLNESGEALVRLAREK</sequence>
<proteinExistence type="predicted"/>
<feature type="domain" description="DUF306" evidence="1">
    <location>
        <begin position="26"/>
        <end position="129"/>
    </location>
</feature>
<accession>A0AA48LZU4</accession>
<dbReference type="InterPro" id="IPR053147">
    <property type="entry name" value="Hsp_HslJ-like"/>
</dbReference>
<protein>
    <recommendedName>
        <fullName evidence="1">DUF306 domain-containing protein</fullName>
    </recommendedName>
</protein>
<dbReference type="InterPro" id="IPR005184">
    <property type="entry name" value="DUF306_Meta_HslJ"/>
</dbReference>
<evidence type="ECO:0000259" key="1">
    <source>
        <dbReference type="Pfam" id="PF03724"/>
    </source>
</evidence>
<dbReference type="PANTHER" id="PTHR35535:SF1">
    <property type="entry name" value="HEAT SHOCK PROTEIN HSLJ"/>
    <property type="match status" value="1"/>
</dbReference>
<dbReference type="EMBL" id="OY288114">
    <property type="protein sequence ID" value="CAJ0852155.1"/>
    <property type="molecule type" value="Genomic_DNA"/>
</dbReference>
<dbReference type="Gene3D" id="2.40.128.270">
    <property type="match status" value="1"/>
</dbReference>
<evidence type="ECO:0000313" key="2">
    <source>
        <dbReference type="EMBL" id="CAJ0852155.1"/>
    </source>
</evidence>
<gene>
    <name evidence="2" type="ORF">AMST5_00521</name>
</gene>
<dbReference type="Pfam" id="PF03724">
    <property type="entry name" value="META"/>
    <property type="match status" value="1"/>
</dbReference>